<evidence type="ECO:0008006" key="3">
    <source>
        <dbReference type="Google" id="ProtNLM"/>
    </source>
</evidence>
<accession>A0ABM7YEW8</accession>
<protein>
    <recommendedName>
        <fullName evidence="3">PepSY domain-containing protein</fullName>
    </recommendedName>
</protein>
<name>A0ABM7YEW8_9EURY</name>
<proteinExistence type="predicted"/>
<dbReference type="EMBL" id="AP025698">
    <property type="protein sequence ID" value="BDH79868.1"/>
    <property type="molecule type" value="Genomic_DNA"/>
</dbReference>
<reference evidence="1 2" key="1">
    <citation type="submission" date="2022-04" db="EMBL/GenBank/DDBJ databases">
        <title>Complete genome of Methanothermobacter tenebrarum strain RMAS.</title>
        <authorList>
            <person name="Nakamura K."/>
            <person name="Oshima K."/>
            <person name="Hattori M."/>
            <person name="Kamagata Y."/>
            <person name="Takamizawa K."/>
        </authorList>
    </citation>
    <scope>NUCLEOTIDE SEQUENCE [LARGE SCALE GENOMIC DNA]</scope>
    <source>
        <strain evidence="1 2">RMAS</strain>
    </source>
</reference>
<sequence>MIILILVRGIFYSREEPKENVTQNITKTQEVQYNQTTTTPRMISAEEAQNIAADYMAANPAEFGNTTAGTPSLKGGVYYVPVIVTTSEGQHPPGTIVAHIRIDAKTGTILGIETKKCTKIRKNFRGFWGDKCLLLQLPLHPSPHRIQVPLRSSPMLRMLL</sequence>
<evidence type="ECO:0000313" key="2">
    <source>
        <dbReference type="Proteomes" id="UP000831817"/>
    </source>
</evidence>
<dbReference type="Proteomes" id="UP000831817">
    <property type="component" value="Chromosome"/>
</dbReference>
<evidence type="ECO:0000313" key="1">
    <source>
        <dbReference type="EMBL" id="BDH79868.1"/>
    </source>
</evidence>
<gene>
    <name evidence="1" type="ORF">MTTB_12470</name>
</gene>
<keyword evidence="2" id="KW-1185">Reference proteome</keyword>
<organism evidence="1 2">
    <name type="scientific">Methanothermobacter tenebrarum</name>
    <dbReference type="NCBI Taxonomy" id="680118"/>
    <lineage>
        <taxon>Archaea</taxon>
        <taxon>Methanobacteriati</taxon>
        <taxon>Methanobacteriota</taxon>
        <taxon>Methanomada group</taxon>
        <taxon>Methanobacteria</taxon>
        <taxon>Methanobacteriales</taxon>
        <taxon>Methanobacteriaceae</taxon>
        <taxon>Methanothermobacter</taxon>
    </lineage>
</organism>